<dbReference type="EMBL" id="RBWX01000008">
    <property type="protein sequence ID" value="RKS89161.1"/>
    <property type="molecule type" value="Genomic_DNA"/>
</dbReference>
<dbReference type="RefSeq" id="WP_121051282.1">
    <property type="nucleotide sequence ID" value="NZ_AP018711.1"/>
</dbReference>
<organism evidence="1 3">
    <name type="scientific">Sphingosinicella microcystinivorans</name>
    <dbReference type="NCBI Taxonomy" id="335406"/>
    <lineage>
        <taxon>Bacteria</taxon>
        <taxon>Pseudomonadati</taxon>
        <taxon>Pseudomonadota</taxon>
        <taxon>Alphaproteobacteria</taxon>
        <taxon>Sphingomonadales</taxon>
        <taxon>Sphingosinicellaceae</taxon>
        <taxon>Sphingosinicella</taxon>
    </lineage>
</organism>
<reference evidence="2 4" key="2">
    <citation type="submission" date="2018-10" db="EMBL/GenBank/DDBJ databases">
        <title>Genomic Encyclopedia of Type Strains, Phase IV (KMG-IV): sequencing the most valuable type-strain genomes for metagenomic binning, comparative biology and taxonomic classification.</title>
        <authorList>
            <person name="Goeker M."/>
        </authorList>
    </citation>
    <scope>NUCLEOTIDE SEQUENCE [LARGE SCALE GENOMIC DNA]</scope>
    <source>
        <strain evidence="2 4">DSM 19791</strain>
    </source>
</reference>
<dbReference type="KEGG" id="smic:SmB9_05760"/>
<keyword evidence="4" id="KW-1185">Reference proteome</keyword>
<protein>
    <recommendedName>
        <fullName evidence="5">Terminase small subunit</fullName>
    </recommendedName>
</protein>
<dbReference type="Proteomes" id="UP000276029">
    <property type="component" value="Unassembled WGS sequence"/>
</dbReference>
<evidence type="ECO:0000313" key="2">
    <source>
        <dbReference type="EMBL" id="RKS89161.1"/>
    </source>
</evidence>
<evidence type="ECO:0000313" key="4">
    <source>
        <dbReference type="Proteomes" id="UP000276029"/>
    </source>
</evidence>
<sequence>MTNTTPAKPTARRGAERHDGWTAKRREIFLETLAETANVRRAVAATGKATCGVYALRRRDTAFARAWDDALSLAMDELEAIAFDRIRNGVEKTVVRGNGVPVTIREYSDRLLMFMLSRRRPEAYAMIVGEEAEDEALTLYRTVEARATAIEARRVEGDA</sequence>
<gene>
    <name evidence="2" type="ORF">DFR51_2375</name>
    <name evidence="1" type="ORF">SmB9_05760</name>
</gene>
<evidence type="ECO:0000313" key="1">
    <source>
        <dbReference type="EMBL" id="BBE32918.1"/>
    </source>
</evidence>
<proteinExistence type="predicted"/>
<accession>A0AAD1D353</accession>
<dbReference type="AlphaFoldDB" id="A0AAD1D353"/>
<reference evidence="1 3" key="1">
    <citation type="submission" date="2018-06" db="EMBL/GenBank/DDBJ databases">
        <title>Complete Genome Sequence of the Microcystin-Degrading Bacterium Sphingosinicella microcystinivorans Strain B-9.</title>
        <authorList>
            <person name="Jin H."/>
            <person name="Nishizawa T."/>
            <person name="Guo Y."/>
            <person name="Nishizawa A."/>
            <person name="Park H."/>
            <person name="Kato H."/>
            <person name="Tsuji K."/>
            <person name="Harada K."/>
        </authorList>
    </citation>
    <scope>NUCLEOTIDE SEQUENCE [LARGE SCALE GENOMIC DNA]</scope>
    <source>
        <strain evidence="1 3">B9</strain>
    </source>
</reference>
<dbReference type="Proteomes" id="UP000275727">
    <property type="component" value="Chromosome"/>
</dbReference>
<name>A0AAD1D353_SPHMI</name>
<evidence type="ECO:0000313" key="3">
    <source>
        <dbReference type="Proteomes" id="UP000275727"/>
    </source>
</evidence>
<dbReference type="EMBL" id="AP018711">
    <property type="protein sequence ID" value="BBE32918.1"/>
    <property type="molecule type" value="Genomic_DNA"/>
</dbReference>
<evidence type="ECO:0008006" key="5">
    <source>
        <dbReference type="Google" id="ProtNLM"/>
    </source>
</evidence>